<organism evidence="3 4">
    <name type="scientific">Paludibaculum fermentans</name>
    <dbReference type="NCBI Taxonomy" id="1473598"/>
    <lineage>
        <taxon>Bacteria</taxon>
        <taxon>Pseudomonadati</taxon>
        <taxon>Acidobacteriota</taxon>
        <taxon>Terriglobia</taxon>
        <taxon>Bryobacterales</taxon>
        <taxon>Bryobacteraceae</taxon>
        <taxon>Paludibaculum</taxon>
    </lineage>
</organism>
<evidence type="ECO:0000313" key="4">
    <source>
        <dbReference type="Proteomes" id="UP000593892"/>
    </source>
</evidence>
<gene>
    <name evidence="3" type="ORF">IRI77_19790</name>
</gene>
<keyword evidence="2" id="KW-0732">Signal</keyword>
<dbReference type="AlphaFoldDB" id="A0A7S7NK77"/>
<evidence type="ECO:0000256" key="1">
    <source>
        <dbReference type="SAM" id="MobiDB-lite"/>
    </source>
</evidence>
<evidence type="ECO:0000313" key="3">
    <source>
        <dbReference type="EMBL" id="QOY85084.1"/>
    </source>
</evidence>
<feature type="region of interest" description="Disordered" evidence="1">
    <location>
        <begin position="129"/>
        <end position="155"/>
    </location>
</feature>
<dbReference type="EMBL" id="CP063849">
    <property type="protein sequence ID" value="QOY85084.1"/>
    <property type="molecule type" value="Genomic_DNA"/>
</dbReference>
<feature type="chain" id="PRO_5032476674" description="FecR protein domain-containing protein" evidence="2">
    <location>
        <begin position="20"/>
        <end position="155"/>
    </location>
</feature>
<proteinExistence type="predicted"/>
<dbReference type="Proteomes" id="UP000593892">
    <property type="component" value="Chromosome"/>
</dbReference>
<accession>A0A7S7NK77</accession>
<reference evidence="3 4" key="1">
    <citation type="submission" date="2020-10" db="EMBL/GenBank/DDBJ databases">
        <title>Complete genome sequence of Paludibaculum fermentans P105T, a facultatively anaerobic acidobacterium capable of dissimilatory Fe(III) reduction.</title>
        <authorList>
            <person name="Dedysh S.N."/>
            <person name="Beletsky A.V."/>
            <person name="Kulichevskaya I.S."/>
            <person name="Mardanov A.V."/>
            <person name="Ravin N.V."/>
        </authorList>
    </citation>
    <scope>NUCLEOTIDE SEQUENCE [LARGE SCALE GENOMIC DNA]</scope>
    <source>
        <strain evidence="3 4">P105</strain>
    </source>
</reference>
<evidence type="ECO:0000256" key="2">
    <source>
        <dbReference type="SAM" id="SignalP"/>
    </source>
</evidence>
<name>A0A7S7NK77_PALFE</name>
<sequence>MRNWAVLVLLSAAAVIAQAAAPVATASSGEDFSLKGAAAPVAGVPSYPVMAGDEIQAGSASTVLKFKDGSTVTLAPHARARVEDGGSQVAVRLLSGGGTYSFSQAGFVQLYAGSKSVPTPGSTGQFALESARVSTPSARIAEPSLVTPPAISRRR</sequence>
<feature type="signal peptide" evidence="2">
    <location>
        <begin position="1"/>
        <end position="19"/>
    </location>
</feature>
<dbReference type="RefSeq" id="WP_194446754.1">
    <property type="nucleotide sequence ID" value="NZ_CP063849.1"/>
</dbReference>
<protein>
    <recommendedName>
        <fullName evidence="5">FecR protein domain-containing protein</fullName>
    </recommendedName>
</protein>
<evidence type="ECO:0008006" key="5">
    <source>
        <dbReference type="Google" id="ProtNLM"/>
    </source>
</evidence>
<dbReference type="KEGG" id="pfer:IRI77_19790"/>
<keyword evidence="4" id="KW-1185">Reference proteome</keyword>